<dbReference type="EMBL" id="OY882858">
    <property type="protein sequence ID" value="CAK6432411.1"/>
    <property type="molecule type" value="Genomic_DNA"/>
</dbReference>
<feature type="compositionally biased region" description="Acidic residues" evidence="2">
    <location>
        <begin position="597"/>
        <end position="610"/>
    </location>
</feature>
<dbReference type="Proteomes" id="UP001314169">
    <property type="component" value="Chromosome 1"/>
</dbReference>
<feature type="region of interest" description="Disordered" evidence="2">
    <location>
        <begin position="1"/>
        <end position="58"/>
    </location>
</feature>
<evidence type="ECO:0000256" key="2">
    <source>
        <dbReference type="SAM" id="MobiDB-lite"/>
    </source>
</evidence>
<proteinExistence type="inferred from homology"/>
<dbReference type="PANTHER" id="PTHR22879:SF13">
    <property type="entry name" value="NUT FAMILY MEMBER 1"/>
    <property type="match status" value="1"/>
</dbReference>
<comment type="similarity">
    <text evidence="1">Belongs to the NUT family.</text>
</comment>
<dbReference type="Pfam" id="PF12881">
    <property type="entry name" value="NUT"/>
    <property type="match status" value="1"/>
</dbReference>
<accession>A0ABN9Z2A7</accession>
<dbReference type="InterPro" id="IPR024309">
    <property type="entry name" value="NUT_N"/>
</dbReference>
<feature type="compositionally biased region" description="Basic residues" evidence="2">
    <location>
        <begin position="338"/>
        <end position="353"/>
    </location>
</feature>
<feature type="compositionally biased region" description="Basic residues" evidence="2">
    <location>
        <begin position="704"/>
        <end position="724"/>
    </location>
</feature>
<feature type="compositionally biased region" description="Pro residues" evidence="2">
    <location>
        <begin position="627"/>
        <end position="636"/>
    </location>
</feature>
<evidence type="ECO:0000313" key="4">
    <source>
        <dbReference type="EMBL" id="CAK6432411.1"/>
    </source>
</evidence>
<feature type="region of interest" description="Disordered" evidence="2">
    <location>
        <begin position="382"/>
        <end position="407"/>
    </location>
</feature>
<evidence type="ECO:0000259" key="3">
    <source>
        <dbReference type="Pfam" id="PF12881"/>
    </source>
</evidence>
<protein>
    <recommendedName>
        <fullName evidence="3">Nuclear Testis protein N-terminal domain-containing protein</fullName>
    </recommendedName>
</protein>
<feature type="compositionally biased region" description="Pro residues" evidence="2">
    <location>
        <begin position="29"/>
        <end position="50"/>
    </location>
</feature>
<feature type="region of interest" description="Disordered" evidence="2">
    <location>
        <begin position="294"/>
        <end position="319"/>
    </location>
</feature>
<reference evidence="4" key="1">
    <citation type="submission" date="2023-12" db="EMBL/GenBank/DDBJ databases">
        <authorList>
            <person name="Brown T."/>
        </authorList>
    </citation>
    <scope>NUCLEOTIDE SEQUENCE</scope>
</reference>
<feature type="region of interest" description="Disordered" evidence="2">
    <location>
        <begin position="334"/>
        <end position="366"/>
    </location>
</feature>
<feature type="region of interest" description="Disordered" evidence="2">
    <location>
        <begin position="573"/>
        <end position="610"/>
    </location>
</feature>
<name>A0ABN9Z2A7_PIPNA</name>
<keyword evidence="5" id="KW-1185">Reference proteome</keyword>
<feature type="compositionally biased region" description="Acidic residues" evidence="2">
    <location>
        <begin position="393"/>
        <end position="405"/>
    </location>
</feature>
<feature type="region of interest" description="Disordered" evidence="2">
    <location>
        <begin position="622"/>
        <end position="724"/>
    </location>
</feature>
<dbReference type="PANTHER" id="PTHR22879">
    <property type="entry name" value="NUT FAMILY MEMBER 1"/>
    <property type="match status" value="1"/>
</dbReference>
<evidence type="ECO:0000313" key="5">
    <source>
        <dbReference type="Proteomes" id="UP001314169"/>
    </source>
</evidence>
<evidence type="ECO:0000256" key="1">
    <source>
        <dbReference type="ARBA" id="ARBA00010586"/>
    </source>
</evidence>
<feature type="domain" description="Nuclear Testis protein N-terminal" evidence="3">
    <location>
        <begin position="14"/>
        <end position="721"/>
    </location>
</feature>
<organism evidence="4 5">
    <name type="scientific">Pipistrellus nathusii</name>
    <name type="common">Nathusius' pipistrelle</name>
    <dbReference type="NCBI Taxonomy" id="59473"/>
    <lineage>
        <taxon>Eukaryota</taxon>
        <taxon>Metazoa</taxon>
        <taxon>Chordata</taxon>
        <taxon>Craniata</taxon>
        <taxon>Vertebrata</taxon>
        <taxon>Euteleostomi</taxon>
        <taxon>Mammalia</taxon>
        <taxon>Eutheria</taxon>
        <taxon>Laurasiatheria</taxon>
        <taxon>Chiroptera</taxon>
        <taxon>Yangochiroptera</taxon>
        <taxon>Vespertilionidae</taxon>
        <taxon>Pipistrellus</taxon>
    </lineage>
</organism>
<gene>
    <name evidence="4" type="ORF">MPIPNATIZW_LOCUS717</name>
</gene>
<dbReference type="InterPro" id="IPR024310">
    <property type="entry name" value="NUT"/>
</dbReference>
<sequence>MTSDGASPLPGPDMTMNPGTALSPFTALPIPPSAPGPPDQPPWERPPQPSVPSAFSPGNPLVLSAFPNPLLVTGDGVPGNSGGEAGKVIVKVKTEGGAAEPSQAQNFILTQTAHNWIASGAPCGGSEGPPPQFVIASNVKTLLPSEAVGVSQEGLPGLPAQVAAPAAQLAPIVSPEKAWPGPHGATGEGGVAVAQTKPSLAELSYTSKGVYENFRRWQRYKALARMHLSQSPDAEALSCFLIPVLRSLARLKPTMTLEEGLPRAVQEWDRTSNFDRMIFYEMAEKFMEFEAEEEMQTKNTQLVNGPQGLPPAAPLKVDPPQLRAPEVCQQPVYIPKKAASKARTPRRRQRKTQRPPVSEAPKEIPPEAVKEYADIMEGLVGSHLAPGESDGRLEEDEQRQEEDGMYPDPDLLSYIDELCSQEVFVSKVEAVIHPQFLADLLSPEQQKDPLALIEELEQEEGLSLAQDASTFPEASQEAGNRGSSISLLETTVDSHILDVGDGCGLQLGVSEDTCPLHFSYHPPQGEGREDTDLLNSKDLAPLLGNQESYAHGIPKLTSSRGLARTSPRWGIRDASVLKEASPVRGAHSTAGGAKGQEEEEEEDDDEEDEELSDFAYLLASKLSLSPRRPPLGPHPAPGLSSTGGQGLQRASRSLSAEGRGPGQPPYPVAKSRKRALVAGPIPAGKRPYLGGPELAVSGETPSQPRKRRRDSLGTGRRKKRRRCQ</sequence>